<dbReference type="KEGG" id="tzo:THMIRHAT_05530"/>
<accession>A0A6F8PL82</accession>
<evidence type="ECO:0000313" key="11">
    <source>
        <dbReference type="Proteomes" id="UP000501466"/>
    </source>
</evidence>
<dbReference type="InterPro" id="IPR006157">
    <property type="entry name" value="FolB_dom"/>
</dbReference>
<comment type="function">
    <text evidence="8">Catalyzes the conversion of 7,8-dihydroneopterin to 6-hydroxymethyl-7,8-dihydropterin.</text>
</comment>
<evidence type="ECO:0000256" key="6">
    <source>
        <dbReference type="ARBA" id="ARBA00023235"/>
    </source>
</evidence>
<dbReference type="PANTHER" id="PTHR42844:SF1">
    <property type="entry name" value="DIHYDRONEOPTERIN ALDOLASE 1-RELATED"/>
    <property type="match status" value="1"/>
</dbReference>
<dbReference type="SMART" id="SM00905">
    <property type="entry name" value="FolB"/>
    <property type="match status" value="1"/>
</dbReference>
<evidence type="ECO:0000256" key="2">
    <source>
        <dbReference type="ARBA" id="ARBA00001353"/>
    </source>
</evidence>
<evidence type="ECO:0000256" key="4">
    <source>
        <dbReference type="ARBA" id="ARBA00005708"/>
    </source>
</evidence>
<evidence type="ECO:0000256" key="3">
    <source>
        <dbReference type="ARBA" id="ARBA00005013"/>
    </source>
</evidence>
<dbReference type="Proteomes" id="UP000501466">
    <property type="component" value="Chromosome"/>
</dbReference>
<dbReference type="CDD" id="cd00534">
    <property type="entry name" value="DHNA_DHNTPE"/>
    <property type="match status" value="1"/>
</dbReference>
<feature type="domain" description="Dihydroneopterin aldolase/epimerase" evidence="9">
    <location>
        <begin position="8"/>
        <end position="119"/>
    </location>
</feature>
<dbReference type="GO" id="GO:0004150">
    <property type="term" value="F:dihydroneopterin aldolase activity"/>
    <property type="evidence" value="ECO:0007669"/>
    <property type="project" value="UniProtKB-UniRule"/>
</dbReference>
<dbReference type="AlphaFoldDB" id="A0A6F8PL82"/>
<dbReference type="FunFam" id="3.30.1130.10:FF:000002">
    <property type="entry name" value="7,8-dihydroneopterin aldolase"/>
    <property type="match status" value="1"/>
</dbReference>
<dbReference type="InterPro" id="IPR043133">
    <property type="entry name" value="GTP-CH-I_C/QueF"/>
</dbReference>
<dbReference type="InterPro" id="IPR006156">
    <property type="entry name" value="Dihydroneopterin_aldolase"/>
</dbReference>
<evidence type="ECO:0000256" key="8">
    <source>
        <dbReference type="RuleBase" id="RU362079"/>
    </source>
</evidence>
<dbReference type="RefSeq" id="WP_173290554.1">
    <property type="nucleotide sequence ID" value="NZ_AP021888.1"/>
</dbReference>
<dbReference type="GO" id="GO:0016853">
    <property type="term" value="F:isomerase activity"/>
    <property type="evidence" value="ECO:0007669"/>
    <property type="project" value="UniProtKB-KW"/>
</dbReference>
<dbReference type="SUPFAM" id="SSF55620">
    <property type="entry name" value="Tetrahydrobiopterin biosynthesis enzymes-like"/>
    <property type="match status" value="1"/>
</dbReference>
<reference evidence="11" key="1">
    <citation type="submission" date="2019-11" db="EMBL/GenBank/DDBJ databases">
        <title>Isolation and characterization of two novel species in the genus Thiomicrorhabdus.</title>
        <authorList>
            <person name="Mochizuki J."/>
            <person name="Kojima H."/>
            <person name="Fukui M."/>
        </authorList>
    </citation>
    <scope>NUCLEOTIDE SEQUENCE [LARGE SCALE GENOMIC DNA]</scope>
    <source>
        <strain evidence="11">AkT22</strain>
    </source>
</reference>
<dbReference type="GO" id="GO:0005737">
    <property type="term" value="C:cytoplasm"/>
    <property type="evidence" value="ECO:0007669"/>
    <property type="project" value="TreeGrafter"/>
</dbReference>
<keyword evidence="6" id="KW-0413">Isomerase</keyword>
<name>A0A6F8PL82_9GAMM</name>
<dbReference type="PANTHER" id="PTHR42844">
    <property type="entry name" value="DIHYDRONEOPTERIN ALDOLASE 1-RELATED"/>
    <property type="match status" value="1"/>
</dbReference>
<dbReference type="GO" id="GO:0046654">
    <property type="term" value="P:tetrahydrofolate biosynthetic process"/>
    <property type="evidence" value="ECO:0007669"/>
    <property type="project" value="UniProtKB-UniRule"/>
</dbReference>
<dbReference type="NCBIfam" id="TIGR00526">
    <property type="entry name" value="folB_dom"/>
    <property type="match status" value="1"/>
</dbReference>
<organism evidence="10 11">
    <name type="scientific">Thiosulfativibrio zosterae</name>
    <dbReference type="NCBI Taxonomy" id="2675053"/>
    <lineage>
        <taxon>Bacteria</taxon>
        <taxon>Pseudomonadati</taxon>
        <taxon>Pseudomonadota</taxon>
        <taxon>Gammaproteobacteria</taxon>
        <taxon>Thiotrichales</taxon>
        <taxon>Piscirickettsiaceae</taxon>
        <taxon>Thiosulfativibrio</taxon>
    </lineage>
</organism>
<protein>
    <recommendedName>
        <fullName evidence="8">7,8-dihydroneopterin aldolase</fullName>
        <ecNumber evidence="8">4.1.2.25</ecNumber>
    </recommendedName>
</protein>
<evidence type="ECO:0000256" key="1">
    <source>
        <dbReference type="ARBA" id="ARBA00000693"/>
    </source>
</evidence>
<comment type="catalytic activity">
    <reaction evidence="2 8">
        <text>7,8-dihydroneopterin = 6-hydroxymethyl-7,8-dihydropterin + glycolaldehyde</text>
        <dbReference type="Rhea" id="RHEA:10540"/>
        <dbReference type="ChEBI" id="CHEBI:17001"/>
        <dbReference type="ChEBI" id="CHEBI:17071"/>
        <dbReference type="ChEBI" id="CHEBI:44841"/>
        <dbReference type="EC" id="4.1.2.25"/>
    </reaction>
</comment>
<keyword evidence="5 8" id="KW-0289">Folate biosynthesis</keyword>
<dbReference type="GO" id="GO:0046656">
    <property type="term" value="P:folic acid biosynthetic process"/>
    <property type="evidence" value="ECO:0007669"/>
    <property type="project" value="UniProtKB-UniRule"/>
</dbReference>
<evidence type="ECO:0000256" key="5">
    <source>
        <dbReference type="ARBA" id="ARBA00022909"/>
    </source>
</evidence>
<evidence type="ECO:0000259" key="9">
    <source>
        <dbReference type="SMART" id="SM00905"/>
    </source>
</evidence>
<keyword evidence="11" id="KW-1185">Reference proteome</keyword>
<dbReference type="NCBIfam" id="TIGR00525">
    <property type="entry name" value="folB"/>
    <property type="match status" value="1"/>
</dbReference>
<evidence type="ECO:0000313" key="10">
    <source>
        <dbReference type="EMBL" id="BBP42807.1"/>
    </source>
</evidence>
<dbReference type="Pfam" id="PF02152">
    <property type="entry name" value="FolB"/>
    <property type="match status" value="1"/>
</dbReference>
<comment type="pathway">
    <text evidence="3 8">Cofactor biosynthesis; tetrahydrofolate biosynthesis; 2-amino-4-hydroxy-6-hydroxymethyl-7,8-dihydropteridine diphosphate from 7,8-dihydroneopterin triphosphate: step 3/4.</text>
</comment>
<dbReference type="UniPathway" id="UPA00077">
    <property type="reaction ID" value="UER00154"/>
</dbReference>
<sequence length="122" mass="14059">MPTELDTIFVHNLRVDAVIGVYDWEKEFKQPLFFDIEMLTDIQASAATDDIHLTVSYKEVSDDVIEWVEAHQFELLETLAEQLSQLLLAKYLGIEQITLTVKKPQAVRQAETVGLKITRRRV</sequence>
<comment type="similarity">
    <text evidence="4 8">Belongs to the DHNA family.</text>
</comment>
<dbReference type="EC" id="4.1.2.25" evidence="8"/>
<proteinExistence type="inferred from homology"/>
<evidence type="ECO:0000256" key="7">
    <source>
        <dbReference type="ARBA" id="ARBA00023239"/>
    </source>
</evidence>
<comment type="catalytic activity">
    <reaction evidence="1">
        <text>7,8-dihydroneopterin = 7,8-dihydromonapterin</text>
        <dbReference type="Rhea" id="RHEA:45328"/>
        <dbReference type="ChEBI" id="CHEBI:17001"/>
        <dbReference type="ChEBI" id="CHEBI:71175"/>
        <dbReference type="EC" id="5.1.99.8"/>
    </reaction>
</comment>
<gene>
    <name evidence="10" type="primary">folB</name>
    <name evidence="10" type="ORF">THMIRHAT_05530</name>
</gene>
<dbReference type="Gene3D" id="3.30.1130.10">
    <property type="match status" value="1"/>
</dbReference>
<keyword evidence="7 8" id="KW-0456">Lyase</keyword>
<dbReference type="EMBL" id="AP021888">
    <property type="protein sequence ID" value="BBP42807.1"/>
    <property type="molecule type" value="Genomic_DNA"/>
</dbReference>